<dbReference type="RefSeq" id="WP_158246212.1">
    <property type="nucleotide sequence ID" value="NZ_CP133983.1"/>
</dbReference>
<proteinExistence type="predicted"/>
<evidence type="ECO:0000256" key="1">
    <source>
        <dbReference type="ARBA" id="ARBA00023015"/>
    </source>
</evidence>
<dbReference type="InterPro" id="IPR036388">
    <property type="entry name" value="WH-like_DNA-bd_sf"/>
</dbReference>
<gene>
    <name evidence="5" type="ORF">BXT84_02650</name>
</gene>
<dbReference type="Gene3D" id="1.20.120.530">
    <property type="entry name" value="GntR ligand-binding domain-like"/>
    <property type="match status" value="1"/>
</dbReference>
<sequence>MSTDQEQPIGRRFVNDSVYQRLRQWIIEGRLAPGTFLRDQELARDFGVSRTPVRESLLRLEAEGLVVTKANRWTQVAPLDIAGVIRRYPLIWTLETYAVSATRLDEWTADDFAQMERYNQQLIQAIHAHDAAAAAQADDQFHRVFIDQAHNPELTAVLSELKMPLTRVEIAYYKEMWSSKESLSEHDAILEALRSRNVEAAKNAIETNWKQSLVRIQEVMSQISAHQTDS</sequence>
<dbReference type="Pfam" id="PF07729">
    <property type="entry name" value="FCD"/>
    <property type="match status" value="1"/>
</dbReference>
<evidence type="ECO:0000313" key="6">
    <source>
        <dbReference type="Proteomes" id="UP000325292"/>
    </source>
</evidence>
<dbReference type="Pfam" id="PF00392">
    <property type="entry name" value="GntR"/>
    <property type="match status" value="1"/>
</dbReference>
<dbReference type="PRINTS" id="PR00035">
    <property type="entry name" value="HTHGNTR"/>
</dbReference>
<keyword evidence="2" id="KW-0238">DNA-binding</keyword>
<dbReference type="PROSITE" id="PS50949">
    <property type="entry name" value="HTH_GNTR"/>
    <property type="match status" value="1"/>
</dbReference>
<name>A0ABM6RNP6_9FIRM</name>
<keyword evidence="6" id="KW-1185">Reference proteome</keyword>
<evidence type="ECO:0000256" key="3">
    <source>
        <dbReference type="ARBA" id="ARBA00023163"/>
    </source>
</evidence>
<reference evidence="5 6" key="1">
    <citation type="journal article" date="2019" name="Sci. Rep.">
        <title>Sulfobacillus thermotolerans: new insights into resistance and metabolic capacities of acidophilic chemolithotrophs.</title>
        <authorList>
            <person name="Panyushkina A.E."/>
            <person name="Babenko V.V."/>
            <person name="Nikitina A.S."/>
            <person name="Selezneva O.V."/>
            <person name="Tsaplina I.A."/>
            <person name="Letarova M.A."/>
            <person name="Kostryukova E.S."/>
            <person name="Letarov A.V."/>
        </authorList>
    </citation>
    <scope>NUCLEOTIDE SEQUENCE [LARGE SCALE GENOMIC DNA]</scope>
    <source>
        <strain evidence="5 6">Kr1</strain>
    </source>
</reference>
<evidence type="ECO:0000259" key="4">
    <source>
        <dbReference type="PROSITE" id="PS50949"/>
    </source>
</evidence>
<protein>
    <recommendedName>
        <fullName evidence="4">HTH gntR-type domain-containing protein</fullName>
    </recommendedName>
</protein>
<dbReference type="SMART" id="SM00895">
    <property type="entry name" value="FCD"/>
    <property type="match status" value="1"/>
</dbReference>
<accession>A0ABM6RNP6</accession>
<dbReference type="EMBL" id="CP019454">
    <property type="protein sequence ID" value="AUW92984.1"/>
    <property type="molecule type" value="Genomic_DNA"/>
</dbReference>
<dbReference type="PANTHER" id="PTHR43537">
    <property type="entry name" value="TRANSCRIPTIONAL REGULATOR, GNTR FAMILY"/>
    <property type="match status" value="1"/>
</dbReference>
<dbReference type="InterPro" id="IPR036390">
    <property type="entry name" value="WH_DNA-bd_sf"/>
</dbReference>
<dbReference type="Proteomes" id="UP000325292">
    <property type="component" value="Chromosome"/>
</dbReference>
<dbReference type="CDD" id="cd07377">
    <property type="entry name" value="WHTH_GntR"/>
    <property type="match status" value="1"/>
</dbReference>
<dbReference type="PANTHER" id="PTHR43537:SF5">
    <property type="entry name" value="UXU OPERON TRANSCRIPTIONAL REGULATOR"/>
    <property type="match status" value="1"/>
</dbReference>
<dbReference type="SUPFAM" id="SSF46785">
    <property type="entry name" value="Winged helix' DNA-binding domain"/>
    <property type="match status" value="1"/>
</dbReference>
<dbReference type="SMART" id="SM00345">
    <property type="entry name" value="HTH_GNTR"/>
    <property type="match status" value="1"/>
</dbReference>
<dbReference type="Gene3D" id="1.10.10.10">
    <property type="entry name" value="Winged helix-like DNA-binding domain superfamily/Winged helix DNA-binding domain"/>
    <property type="match status" value="1"/>
</dbReference>
<feature type="domain" description="HTH gntR-type" evidence="4">
    <location>
        <begin position="12"/>
        <end position="79"/>
    </location>
</feature>
<keyword evidence="1" id="KW-0805">Transcription regulation</keyword>
<keyword evidence="3" id="KW-0804">Transcription</keyword>
<dbReference type="InterPro" id="IPR011711">
    <property type="entry name" value="GntR_C"/>
</dbReference>
<evidence type="ECO:0000256" key="2">
    <source>
        <dbReference type="ARBA" id="ARBA00023125"/>
    </source>
</evidence>
<dbReference type="InterPro" id="IPR008920">
    <property type="entry name" value="TF_FadR/GntR_C"/>
</dbReference>
<dbReference type="SUPFAM" id="SSF48008">
    <property type="entry name" value="GntR ligand-binding domain-like"/>
    <property type="match status" value="1"/>
</dbReference>
<organism evidence="5 6">
    <name type="scientific">Sulfobacillus thermotolerans</name>
    <dbReference type="NCBI Taxonomy" id="338644"/>
    <lineage>
        <taxon>Bacteria</taxon>
        <taxon>Bacillati</taxon>
        <taxon>Bacillota</taxon>
        <taxon>Clostridia</taxon>
        <taxon>Eubacteriales</taxon>
        <taxon>Clostridiales Family XVII. Incertae Sedis</taxon>
        <taxon>Sulfobacillus</taxon>
    </lineage>
</organism>
<evidence type="ECO:0000313" key="5">
    <source>
        <dbReference type="EMBL" id="AUW92984.1"/>
    </source>
</evidence>
<dbReference type="InterPro" id="IPR000524">
    <property type="entry name" value="Tscrpt_reg_HTH_GntR"/>
</dbReference>